<sequence>MLSMRSHMLCAALTLPWLGGCVSAPASVEADVPLVHASLAYSLDRDAIITPTGNLDIGNRVQLNSRTYQVQAAYVSATGTECRTLTLSSDEMMPGTERTLCQRSGQWVMLSPLVKHTESY</sequence>
<feature type="signal peptide" evidence="1">
    <location>
        <begin position="1"/>
        <end position="26"/>
    </location>
</feature>
<keyword evidence="1" id="KW-0732">Signal</keyword>
<keyword evidence="3" id="KW-1185">Reference proteome</keyword>
<proteinExistence type="predicted"/>
<protein>
    <recommendedName>
        <fullName evidence="4">Common-antigen outer membrane protein</fullName>
    </recommendedName>
</protein>
<evidence type="ECO:0000313" key="2">
    <source>
        <dbReference type="EMBL" id="MCU7554901.1"/>
    </source>
</evidence>
<evidence type="ECO:0000256" key="1">
    <source>
        <dbReference type="SAM" id="SignalP"/>
    </source>
</evidence>
<name>A0ABT2VNM1_9ALTE</name>
<evidence type="ECO:0000313" key="3">
    <source>
        <dbReference type="Proteomes" id="UP001209257"/>
    </source>
</evidence>
<organism evidence="2 3">
    <name type="scientific">Alteromonas salexigens</name>
    <dbReference type="NCBI Taxonomy" id="2982530"/>
    <lineage>
        <taxon>Bacteria</taxon>
        <taxon>Pseudomonadati</taxon>
        <taxon>Pseudomonadota</taxon>
        <taxon>Gammaproteobacteria</taxon>
        <taxon>Alteromonadales</taxon>
        <taxon>Alteromonadaceae</taxon>
        <taxon>Alteromonas/Salinimonas group</taxon>
        <taxon>Alteromonas</taxon>
    </lineage>
</organism>
<dbReference type="RefSeq" id="WP_262994027.1">
    <property type="nucleotide sequence ID" value="NZ_JAOTJC010000008.1"/>
</dbReference>
<dbReference type="Proteomes" id="UP001209257">
    <property type="component" value="Unassembled WGS sequence"/>
</dbReference>
<dbReference type="EMBL" id="JAOTJC010000008">
    <property type="protein sequence ID" value="MCU7554901.1"/>
    <property type="molecule type" value="Genomic_DNA"/>
</dbReference>
<accession>A0ABT2VNM1</accession>
<dbReference type="PROSITE" id="PS51257">
    <property type="entry name" value="PROKAR_LIPOPROTEIN"/>
    <property type="match status" value="1"/>
</dbReference>
<gene>
    <name evidence="2" type="ORF">OCL06_09845</name>
</gene>
<evidence type="ECO:0008006" key="4">
    <source>
        <dbReference type="Google" id="ProtNLM"/>
    </source>
</evidence>
<reference evidence="3" key="1">
    <citation type="submission" date="2023-07" db="EMBL/GenBank/DDBJ databases">
        <title>Study on multiphase classification of strain Alteromonas salexigens isolated from the Yellow Sea.</title>
        <authorList>
            <person name="Sun L."/>
        </authorList>
    </citation>
    <scope>NUCLEOTIDE SEQUENCE [LARGE SCALE GENOMIC DNA]</scope>
    <source>
        <strain evidence="3">ASW11-19</strain>
    </source>
</reference>
<comment type="caution">
    <text evidence="2">The sequence shown here is derived from an EMBL/GenBank/DDBJ whole genome shotgun (WGS) entry which is preliminary data.</text>
</comment>
<feature type="chain" id="PRO_5045484976" description="Common-antigen outer membrane protein" evidence="1">
    <location>
        <begin position="27"/>
        <end position="120"/>
    </location>
</feature>